<feature type="region of interest" description="Disordered" evidence="1">
    <location>
        <begin position="68"/>
        <end position="93"/>
    </location>
</feature>
<protein>
    <submittedName>
        <fullName evidence="2">DUF779 domain-containing protein</fullName>
    </submittedName>
</protein>
<evidence type="ECO:0000313" key="3">
    <source>
        <dbReference type="Proteomes" id="UP000252770"/>
    </source>
</evidence>
<accession>A0A367YVM5</accession>
<dbReference type="InterPro" id="IPR008497">
    <property type="entry name" value="DUF779"/>
</dbReference>
<reference evidence="2 3" key="1">
    <citation type="submission" date="2018-07" db="EMBL/GenBank/DDBJ databases">
        <title>Desertimonas flava gen. nov. sp. nov.</title>
        <authorList>
            <person name="Liu S."/>
        </authorList>
    </citation>
    <scope>NUCLEOTIDE SEQUENCE [LARGE SCALE GENOMIC DNA]</scope>
    <source>
        <strain evidence="2 3">16Sb5-5</strain>
    </source>
</reference>
<comment type="caution">
    <text evidence="2">The sequence shown here is derived from an EMBL/GenBank/DDBJ whole genome shotgun (WGS) entry which is preliminary data.</text>
</comment>
<evidence type="ECO:0000256" key="1">
    <source>
        <dbReference type="SAM" id="MobiDB-lite"/>
    </source>
</evidence>
<gene>
    <name evidence="2" type="ORF">DT076_07835</name>
</gene>
<proteinExistence type="predicted"/>
<dbReference type="PIRSF" id="PIRSF009151">
    <property type="entry name" value="DUF779"/>
    <property type="match status" value="1"/>
</dbReference>
<dbReference type="EMBL" id="QOUI01000004">
    <property type="protein sequence ID" value="RCK69924.1"/>
    <property type="molecule type" value="Genomic_DNA"/>
</dbReference>
<name>A0A367YVM5_9ACTN</name>
<evidence type="ECO:0000313" key="2">
    <source>
        <dbReference type="EMBL" id="RCK69924.1"/>
    </source>
</evidence>
<organism evidence="2 3">
    <name type="scientific">Desertihabitans brevis</name>
    <dbReference type="NCBI Taxonomy" id="2268447"/>
    <lineage>
        <taxon>Bacteria</taxon>
        <taxon>Bacillati</taxon>
        <taxon>Actinomycetota</taxon>
        <taxon>Actinomycetes</taxon>
        <taxon>Propionibacteriales</taxon>
        <taxon>Propionibacteriaceae</taxon>
        <taxon>Desertihabitans</taxon>
    </lineage>
</organism>
<keyword evidence="3" id="KW-1185">Reference proteome</keyword>
<dbReference type="Proteomes" id="UP000252770">
    <property type="component" value="Unassembled WGS sequence"/>
</dbReference>
<sequence>MTTSPAGTPETVTRVAVTPAAAALLRQLVQQHGPLMFHQSGGCCDGSSPMCYPAGTFLTGSADLHLGDLDITDPDAPEASAQPPADGPRPDRVPVWISKEQYRVWGHTHLTIDVVPGRGAGFSVESPTGQRFLLRSRLFTPHERAALG</sequence>
<dbReference type="RefSeq" id="WP_114126110.1">
    <property type="nucleotide sequence ID" value="NZ_QOUI01000004.1"/>
</dbReference>
<dbReference type="AlphaFoldDB" id="A0A367YVM5"/>
<dbReference type="Pfam" id="PF05610">
    <property type="entry name" value="DUF779"/>
    <property type="match status" value="1"/>
</dbReference>